<keyword evidence="2 6" id="KW-0349">Heme</keyword>
<dbReference type="Gene3D" id="1.10.760.10">
    <property type="entry name" value="Cytochrome c-like domain"/>
    <property type="match status" value="3"/>
</dbReference>
<feature type="domain" description="Cytochrome c" evidence="8">
    <location>
        <begin position="283"/>
        <end position="373"/>
    </location>
</feature>
<proteinExistence type="predicted"/>
<feature type="domain" description="Cytochrome c" evidence="8">
    <location>
        <begin position="180"/>
        <end position="270"/>
    </location>
</feature>
<protein>
    <submittedName>
        <fullName evidence="9">Cytochrome c553</fullName>
    </submittedName>
</protein>
<keyword evidence="4" id="KW-0249">Electron transport</keyword>
<dbReference type="RefSeq" id="WP_093420989.1">
    <property type="nucleotide sequence ID" value="NZ_FOXA01000006.1"/>
</dbReference>
<dbReference type="SUPFAM" id="SSF46626">
    <property type="entry name" value="Cytochrome c"/>
    <property type="match status" value="3"/>
</dbReference>
<dbReference type="OrthoDB" id="9773456at2"/>
<dbReference type="Pfam" id="PF13442">
    <property type="entry name" value="Cytochrome_CBB3"/>
    <property type="match status" value="1"/>
</dbReference>
<evidence type="ECO:0000313" key="9">
    <source>
        <dbReference type="EMBL" id="SFP43202.1"/>
    </source>
</evidence>
<keyword evidence="1" id="KW-0813">Transport</keyword>
<evidence type="ECO:0000256" key="6">
    <source>
        <dbReference type="PROSITE-ProRule" id="PRU00433"/>
    </source>
</evidence>
<evidence type="ECO:0000313" key="10">
    <source>
        <dbReference type="Proteomes" id="UP000199356"/>
    </source>
</evidence>
<dbReference type="Pfam" id="PF00034">
    <property type="entry name" value="Cytochrom_C"/>
    <property type="match status" value="2"/>
</dbReference>
<reference evidence="9 10" key="1">
    <citation type="submission" date="2016-10" db="EMBL/GenBank/DDBJ databases">
        <authorList>
            <person name="de Groot N.N."/>
        </authorList>
    </citation>
    <scope>NUCLEOTIDE SEQUENCE [LARGE SCALE GENOMIC DNA]</scope>
    <source>
        <strain evidence="9 10">DSM 19547</strain>
    </source>
</reference>
<dbReference type="EMBL" id="FOXA01000006">
    <property type="protein sequence ID" value="SFP43202.1"/>
    <property type="molecule type" value="Genomic_DNA"/>
</dbReference>
<evidence type="ECO:0000256" key="4">
    <source>
        <dbReference type="ARBA" id="ARBA00022982"/>
    </source>
</evidence>
<feature type="domain" description="Cytochrome c" evidence="8">
    <location>
        <begin position="76"/>
        <end position="162"/>
    </location>
</feature>
<gene>
    <name evidence="9" type="ORF">SAMN04488047_106145</name>
</gene>
<evidence type="ECO:0000256" key="3">
    <source>
        <dbReference type="ARBA" id="ARBA00022723"/>
    </source>
</evidence>
<dbReference type="STRING" id="441119.SAMN04488047_106145"/>
<keyword evidence="7" id="KW-0812">Transmembrane</keyword>
<dbReference type="InterPro" id="IPR050597">
    <property type="entry name" value="Cytochrome_c_Oxidase_Subunit"/>
</dbReference>
<evidence type="ECO:0000256" key="2">
    <source>
        <dbReference type="ARBA" id="ARBA00022617"/>
    </source>
</evidence>
<evidence type="ECO:0000259" key="8">
    <source>
        <dbReference type="PROSITE" id="PS51007"/>
    </source>
</evidence>
<evidence type="ECO:0000256" key="7">
    <source>
        <dbReference type="SAM" id="Phobius"/>
    </source>
</evidence>
<evidence type="ECO:0000256" key="5">
    <source>
        <dbReference type="ARBA" id="ARBA00023004"/>
    </source>
</evidence>
<organism evidence="9 10">
    <name type="scientific">Tranquillimonas alkanivorans</name>
    <dbReference type="NCBI Taxonomy" id="441119"/>
    <lineage>
        <taxon>Bacteria</taxon>
        <taxon>Pseudomonadati</taxon>
        <taxon>Pseudomonadota</taxon>
        <taxon>Alphaproteobacteria</taxon>
        <taxon>Rhodobacterales</taxon>
        <taxon>Roseobacteraceae</taxon>
        <taxon>Tranquillimonas</taxon>
    </lineage>
</organism>
<dbReference type="PANTHER" id="PTHR33751">
    <property type="entry name" value="CBB3-TYPE CYTOCHROME C OXIDASE SUBUNIT FIXP"/>
    <property type="match status" value="1"/>
</dbReference>
<keyword evidence="3 6" id="KW-0479">Metal-binding</keyword>
<keyword evidence="5 6" id="KW-0408">Iron</keyword>
<dbReference type="PROSITE" id="PS51007">
    <property type="entry name" value="CYTC"/>
    <property type="match status" value="3"/>
</dbReference>
<name>A0A1I5QAD0_9RHOB</name>
<dbReference type="PANTHER" id="PTHR33751:SF9">
    <property type="entry name" value="CYTOCHROME C4"/>
    <property type="match status" value="1"/>
</dbReference>
<dbReference type="GO" id="GO:0020037">
    <property type="term" value="F:heme binding"/>
    <property type="evidence" value="ECO:0007669"/>
    <property type="project" value="InterPro"/>
</dbReference>
<dbReference type="InterPro" id="IPR009056">
    <property type="entry name" value="Cyt_c-like_dom"/>
</dbReference>
<dbReference type="Proteomes" id="UP000199356">
    <property type="component" value="Unassembled WGS sequence"/>
</dbReference>
<dbReference type="InterPro" id="IPR036909">
    <property type="entry name" value="Cyt_c-like_dom_sf"/>
</dbReference>
<accession>A0A1I5QAD0</accession>
<evidence type="ECO:0000256" key="1">
    <source>
        <dbReference type="ARBA" id="ARBA00022448"/>
    </source>
</evidence>
<dbReference type="AlphaFoldDB" id="A0A1I5QAD0"/>
<keyword evidence="10" id="KW-1185">Reference proteome</keyword>
<keyword evidence="7" id="KW-0472">Membrane</keyword>
<dbReference type="GO" id="GO:0009055">
    <property type="term" value="F:electron transfer activity"/>
    <property type="evidence" value="ECO:0007669"/>
    <property type="project" value="InterPro"/>
</dbReference>
<feature type="transmembrane region" description="Helical" evidence="7">
    <location>
        <begin position="12"/>
        <end position="31"/>
    </location>
</feature>
<keyword evidence="7" id="KW-1133">Transmembrane helix</keyword>
<sequence length="382" mass="41459">MRLPGLHSRRGQAGWIAGAAVVVLALFVWVAPYNIAARLPHLPGVSWLLHTYMQNAVRTWSLGTEAPDWYDEDDPALVRLGAGHFETGCAPCHGAPGRPPNPVTRGMRPAPPPLDEPAADYAPRELHWIVRNGFKYTGMPAWPSADREDELWALVAFLRDYPALDAEDYAALAYGPSAPPDLNAARRITFGGLNDRLDELTDTCARCHGEDGLGREGTAPRLAGQSQAYMEETLDAYASGLRPSGIMEPVAATLSQAEIAQLAEHYAGLPAGPAAPADPDRDALITEGAALAKLGDAERPSCLSCHGEGGEVRRNPLFPRIAGQDERFLLVWLRLWRDRPFGGTPYAQVMHEAARWLTDAQTEALAAYFSTLDPESRSDPAE</sequence>
<dbReference type="GO" id="GO:0046872">
    <property type="term" value="F:metal ion binding"/>
    <property type="evidence" value="ECO:0007669"/>
    <property type="project" value="UniProtKB-KW"/>
</dbReference>